<dbReference type="InterPro" id="IPR000719">
    <property type="entry name" value="Prot_kinase_dom"/>
</dbReference>
<dbReference type="EC" id="2.7.11.1" evidence="6"/>
<accession>A0AAU7CK15</accession>
<dbReference type="RefSeq" id="WP_406698423.1">
    <property type="nucleotide sequence ID" value="NZ_CP155447.1"/>
</dbReference>
<protein>
    <submittedName>
        <fullName evidence="6">Serine/threonine-protein kinase</fullName>
        <ecNumber evidence="6">2.7.11.1</ecNumber>
    </submittedName>
</protein>
<dbReference type="Gene3D" id="1.10.510.10">
    <property type="entry name" value="Transferase(Phosphotransferase) domain 1"/>
    <property type="match status" value="1"/>
</dbReference>
<evidence type="ECO:0000256" key="1">
    <source>
        <dbReference type="ARBA" id="ARBA00022679"/>
    </source>
</evidence>
<keyword evidence="3 6" id="KW-0418">Kinase</keyword>
<dbReference type="SMART" id="SM00220">
    <property type="entry name" value="S_TKc"/>
    <property type="match status" value="1"/>
</dbReference>
<dbReference type="EMBL" id="CP155447">
    <property type="protein sequence ID" value="XBH05590.1"/>
    <property type="molecule type" value="Genomic_DNA"/>
</dbReference>
<dbReference type="Pfam" id="PF00069">
    <property type="entry name" value="Pkinase"/>
    <property type="match status" value="1"/>
</dbReference>
<evidence type="ECO:0000313" key="6">
    <source>
        <dbReference type="EMBL" id="XBH05590.1"/>
    </source>
</evidence>
<dbReference type="PANTHER" id="PTHR43289:SF6">
    <property type="entry name" value="SERINE_THREONINE-PROTEIN KINASE NEKL-3"/>
    <property type="match status" value="1"/>
</dbReference>
<evidence type="ECO:0000259" key="5">
    <source>
        <dbReference type="PROSITE" id="PS50011"/>
    </source>
</evidence>
<dbReference type="PANTHER" id="PTHR43289">
    <property type="entry name" value="MITOGEN-ACTIVATED PROTEIN KINASE KINASE KINASE 20-RELATED"/>
    <property type="match status" value="1"/>
</dbReference>
<dbReference type="AlphaFoldDB" id="A0AAU7CK15"/>
<keyword evidence="4" id="KW-0067">ATP-binding</keyword>
<dbReference type="CDD" id="cd14014">
    <property type="entry name" value="STKc_PknB_like"/>
    <property type="match status" value="1"/>
</dbReference>
<dbReference type="GO" id="GO:0005524">
    <property type="term" value="F:ATP binding"/>
    <property type="evidence" value="ECO:0007669"/>
    <property type="project" value="UniProtKB-KW"/>
</dbReference>
<dbReference type="PROSITE" id="PS00108">
    <property type="entry name" value="PROTEIN_KINASE_ST"/>
    <property type="match status" value="1"/>
</dbReference>
<dbReference type="SUPFAM" id="SSF56112">
    <property type="entry name" value="Protein kinase-like (PK-like)"/>
    <property type="match status" value="1"/>
</dbReference>
<dbReference type="InterPro" id="IPR008271">
    <property type="entry name" value="Ser/Thr_kinase_AS"/>
</dbReference>
<dbReference type="PROSITE" id="PS50011">
    <property type="entry name" value="PROTEIN_KINASE_DOM"/>
    <property type="match status" value="1"/>
</dbReference>
<organism evidence="6">
    <name type="scientific">Singulisphaera sp. Ch08</name>
    <dbReference type="NCBI Taxonomy" id="3120278"/>
    <lineage>
        <taxon>Bacteria</taxon>
        <taxon>Pseudomonadati</taxon>
        <taxon>Planctomycetota</taxon>
        <taxon>Planctomycetia</taxon>
        <taxon>Isosphaerales</taxon>
        <taxon>Isosphaeraceae</taxon>
        <taxon>Singulisphaera</taxon>
    </lineage>
</organism>
<keyword evidence="1 6" id="KW-0808">Transferase</keyword>
<name>A0AAU7CK15_9BACT</name>
<feature type="domain" description="Protein kinase" evidence="5">
    <location>
        <begin position="12"/>
        <end position="253"/>
    </location>
</feature>
<evidence type="ECO:0000256" key="3">
    <source>
        <dbReference type="ARBA" id="ARBA00022777"/>
    </source>
</evidence>
<evidence type="ECO:0000256" key="2">
    <source>
        <dbReference type="ARBA" id="ARBA00022741"/>
    </source>
</evidence>
<keyword evidence="2" id="KW-0547">Nucleotide-binding</keyword>
<proteinExistence type="predicted"/>
<gene>
    <name evidence="6" type="ORF">V5E97_06100</name>
</gene>
<reference evidence="6" key="1">
    <citation type="submission" date="2024-05" db="EMBL/GenBank/DDBJ databases">
        <title>Planctomycetes of the genus Singulisphaera possess chitinolytic capabilities.</title>
        <authorList>
            <person name="Ivanova A."/>
        </authorList>
    </citation>
    <scope>NUCLEOTIDE SEQUENCE</scope>
    <source>
        <strain evidence="6">Ch08T</strain>
    </source>
</reference>
<dbReference type="InterPro" id="IPR011009">
    <property type="entry name" value="Kinase-like_dom_sf"/>
</dbReference>
<sequence>MPQIGDVLDETFSIVSLLGEGAAGIAYEVSLARPWAGFEVGTRFCLKWYKGEVFKREPVATVVARRIREAVTGGRLHHANLVRIHDTSEFWSDGQPRFLLMDLVGGEQLDTYIRGHQPSVAEARNIMSQLAHGVKALHENAIIHRDIKSANIVIDRDGHCVVLDLGVIRPGDEESITASQAFLGTLKYASPEYLFAESCTESSDIYSLGAVFFELLTGSEMFPGVRNFALLVEAVRLGNFRLPDADDGKQKGT</sequence>
<dbReference type="GO" id="GO:0004674">
    <property type="term" value="F:protein serine/threonine kinase activity"/>
    <property type="evidence" value="ECO:0007669"/>
    <property type="project" value="UniProtKB-EC"/>
</dbReference>
<evidence type="ECO:0000256" key="4">
    <source>
        <dbReference type="ARBA" id="ARBA00022840"/>
    </source>
</evidence>